<dbReference type="OrthoDB" id="9814202at2"/>
<dbReference type="SMART" id="SM00091">
    <property type="entry name" value="PAS"/>
    <property type="match status" value="1"/>
</dbReference>
<feature type="domain" description="PAS" evidence="1">
    <location>
        <begin position="33"/>
        <end position="68"/>
    </location>
</feature>
<dbReference type="GO" id="GO:0071111">
    <property type="term" value="F:cyclic-guanylate-specific phosphodiesterase activity"/>
    <property type="evidence" value="ECO:0007669"/>
    <property type="project" value="InterPro"/>
</dbReference>
<feature type="domain" description="EAL" evidence="2">
    <location>
        <begin position="324"/>
        <end position="578"/>
    </location>
</feature>
<dbReference type="InterPro" id="IPR000014">
    <property type="entry name" value="PAS"/>
</dbReference>
<dbReference type="SMART" id="SM00267">
    <property type="entry name" value="GGDEF"/>
    <property type="match status" value="1"/>
</dbReference>
<dbReference type="CDD" id="cd01948">
    <property type="entry name" value="EAL"/>
    <property type="match status" value="1"/>
</dbReference>
<dbReference type="PANTHER" id="PTHR33121:SF79">
    <property type="entry name" value="CYCLIC DI-GMP PHOSPHODIESTERASE PDED-RELATED"/>
    <property type="match status" value="1"/>
</dbReference>
<dbReference type="SUPFAM" id="SSF141868">
    <property type="entry name" value="EAL domain-like"/>
    <property type="match status" value="1"/>
</dbReference>
<dbReference type="PROSITE" id="PS50887">
    <property type="entry name" value="GGDEF"/>
    <property type="match status" value="1"/>
</dbReference>
<dbReference type="SUPFAM" id="SSF55785">
    <property type="entry name" value="PYP-like sensor domain (PAS domain)"/>
    <property type="match status" value="1"/>
</dbReference>
<name>A0A1I0WRK8_9RHOB</name>
<dbReference type="PROSITE" id="PS50112">
    <property type="entry name" value="PAS"/>
    <property type="match status" value="1"/>
</dbReference>
<feature type="domain" description="GGDEF" evidence="3">
    <location>
        <begin position="181"/>
        <end position="313"/>
    </location>
</feature>
<evidence type="ECO:0000259" key="1">
    <source>
        <dbReference type="PROSITE" id="PS50112"/>
    </source>
</evidence>
<evidence type="ECO:0000313" key="4">
    <source>
        <dbReference type="EMBL" id="SFA90780.1"/>
    </source>
</evidence>
<dbReference type="RefSeq" id="WP_092062930.1">
    <property type="nucleotide sequence ID" value="NZ_FOJU01000002.1"/>
</dbReference>
<dbReference type="InterPro" id="IPR050706">
    <property type="entry name" value="Cyclic-di-GMP_PDE-like"/>
</dbReference>
<dbReference type="SMART" id="SM00052">
    <property type="entry name" value="EAL"/>
    <property type="match status" value="1"/>
</dbReference>
<evidence type="ECO:0000313" key="5">
    <source>
        <dbReference type="Proteomes" id="UP000198796"/>
    </source>
</evidence>
<dbReference type="NCBIfam" id="TIGR00229">
    <property type="entry name" value="sensory_box"/>
    <property type="match status" value="1"/>
</dbReference>
<dbReference type="PROSITE" id="PS50883">
    <property type="entry name" value="EAL"/>
    <property type="match status" value="1"/>
</dbReference>
<dbReference type="InterPro" id="IPR035919">
    <property type="entry name" value="EAL_sf"/>
</dbReference>
<evidence type="ECO:0000259" key="3">
    <source>
        <dbReference type="PROSITE" id="PS50887"/>
    </source>
</evidence>
<protein>
    <submittedName>
        <fullName evidence="4">PAS domain S-box-containing protein/diguanylate cyclase (GGDEF) domain-containing protein</fullName>
    </submittedName>
</protein>
<evidence type="ECO:0000259" key="2">
    <source>
        <dbReference type="PROSITE" id="PS50883"/>
    </source>
</evidence>
<dbReference type="NCBIfam" id="TIGR00254">
    <property type="entry name" value="GGDEF"/>
    <property type="match status" value="1"/>
</dbReference>
<dbReference type="InterPro" id="IPR029787">
    <property type="entry name" value="Nucleotide_cyclase"/>
</dbReference>
<reference evidence="4 5" key="1">
    <citation type="submission" date="2016-10" db="EMBL/GenBank/DDBJ databases">
        <authorList>
            <person name="de Groot N.N."/>
        </authorList>
    </citation>
    <scope>NUCLEOTIDE SEQUENCE [LARGE SCALE GENOMIC DNA]</scope>
    <source>
        <strain evidence="4 5">DSM 29316</strain>
    </source>
</reference>
<dbReference type="Gene3D" id="3.20.20.450">
    <property type="entry name" value="EAL domain"/>
    <property type="match status" value="1"/>
</dbReference>
<dbReference type="SUPFAM" id="SSF55073">
    <property type="entry name" value="Nucleotide cyclase"/>
    <property type="match status" value="1"/>
</dbReference>
<dbReference type="AlphaFoldDB" id="A0A1I0WRK8"/>
<dbReference type="STRING" id="871651.SAMN05421688_1654"/>
<dbReference type="Proteomes" id="UP000198796">
    <property type="component" value="Unassembled WGS sequence"/>
</dbReference>
<dbReference type="InterPro" id="IPR000160">
    <property type="entry name" value="GGDEF_dom"/>
</dbReference>
<dbReference type="InterPro" id="IPR035965">
    <property type="entry name" value="PAS-like_dom_sf"/>
</dbReference>
<dbReference type="Pfam" id="PF00990">
    <property type="entry name" value="GGDEF"/>
    <property type="match status" value="1"/>
</dbReference>
<dbReference type="InterPro" id="IPR043128">
    <property type="entry name" value="Rev_trsase/Diguanyl_cyclase"/>
</dbReference>
<gene>
    <name evidence="4" type="ORF">SAMN05421688_1654</name>
</gene>
<dbReference type="Gene3D" id="3.30.450.20">
    <property type="entry name" value="PAS domain"/>
    <property type="match status" value="1"/>
</dbReference>
<dbReference type="PANTHER" id="PTHR33121">
    <property type="entry name" value="CYCLIC DI-GMP PHOSPHODIESTERASE PDEF"/>
    <property type="match status" value="1"/>
</dbReference>
<keyword evidence="5" id="KW-1185">Reference proteome</keyword>
<dbReference type="Pfam" id="PF00563">
    <property type="entry name" value="EAL"/>
    <property type="match status" value="1"/>
</dbReference>
<dbReference type="Gene3D" id="3.30.70.270">
    <property type="match status" value="1"/>
</dbReference>
<dbReference type="CDD" id="cd01949">
    <property type="entry name" value="GGDEF"/>
    <property type="match status" value="1"/>
</dbReference>
<dbReference type="InterPro" id="IPR001633">
    <property type="entry name" value="EAL_dom"/>
</dbReference>
<organism evidence="4 5">
    <name type="scientific">Poseidonocella pacifica</name>
    <dbReference type="NCBI Taxonomy" id="871651"/>
    <lineage>
        <taxon>Bacteria</taxon>
        <taxon>Pseudomonadati</taxon>
        <taxon>Pseudomonadota</taxon>
        <taxon>Alphaproteobacteria</taxon>
        <taxon>Rhodobacterales</taxon>
        <taxon>Roseobacteraceae</taxon>
        <taxon>Poseidonocella</taxon>
    </lineage>
</organism>
<proteinExistence type="predicted"/>
<accession>A0A1I0WRK8</accession>
<sequence length="612" mass="66725">MRESYGSTTASRGLRHRLMRWFGRSTEARVHPSRQTLRGIMEISPSPLLLVSANGRILELSPSAADLLESDTLAGTDIDKLIAPEDLPAFRQLCRANRQSGAPAKLRTVLADAFPVEIAVTPLRISTHTGLREAYLLGLTNISEVEVLRSALEYRVNHDPLTGLLSRQGFLRRVHAAHQAGELGLVLLDVDHFKTVNDNFGHDTGDALLLAVAEALRSAIGANCAAGRLGGEEFGIVFPCREDSELIDFAQKVRKTVRRASVACGTRRISRTCSLGAILPPSDMSVEQAVTLADAAMLEAKSIGRDRAILADDAFIESHDARGGGISMEEIREAINSGAIRNYLQPIVDVETREIAGFEALVRWEKCDGSLILPDKFLGKFLSLTHAEEGVSLLRRLRMQVMETLTIAPGAYVAFNVELDSLAVPGAAAQLAESFGPYCGGDRPIVLEISERAFNERLDLKTVLSELEKLRSTGFRLALDDFGAASSNIARLLDFPVDIVKLDKLLINDLLNESTTRKPLFPIAMMCSWLNVRIVAEGVEEQAQLELLQSARITHQQGFLFSPPRPVEEINAIKLTIGTDPEAKSADVRIPESTAAAGMLDDELAELDQIGQ</sequence>
<dbReference type="EMBL" id="FOJU01000002">
    <property type="protein sequence ID" value="SFA90780.1"/>
    <property type="molecule type" value="Genomic_DNA"/>
</dbReference>